<dbReference type="Proteomes" id="UP000285456">
    <property type="component" value="Unassembled WGS sequence"/>
</dbReference>
<keyword evidence="2" id="KW-1185">Reference proteome</keyword>
<dbReference type="AlphaFoldDB" id="A0A417YG92"/>
<accession>A0A417YG92</accession>
<protein>
    <submittedName>
        <fullName evidence="1">Uncharacterized protein</fullName>
    </submittedName>
</protein>
<proteinExistence type="predicted"/>
<evidence type="ECO:0000313" key="2">
    <source>
        <dbReference type="Proteomes" id="UP000285456"/>
    </source>
</evidence>
<dbReference type="RefSeq" id="WP_118889398.1">
    <property type="nucleotide sequence ID" value="NZ_PHUT01000007.1"/>
</dbReference>
<organism evidence="1 2">
    <name type="scientific">Oceanobacillus profundus</name>
    <dbReference type="NCBI Taxonomy" id="372463"/>
    <lineage>
        <taxon>Bacteria</taxon>
        <taxon>Bacillati</taxon>
        <taxon>Bacillota</taxon>
        <taxon>Bacilli</taxon>
        <taxon>Bacillales</taxon>
        <taxon>Bacillaceae</taxon>
        <taxon>Oceanobacillus</taxon>
    </lineage>
</organism>
<comment type="caution">
    <text evidence="1">The sequence shown here is derived from an EMBL/GenBank/DDBJ whole genome shotgun (WGS) entry which is preliminary data.</text>
</comment>
<gene>
    <name evidence="1" type="ORF">D1B32_11410</name>
</gene>
<evidence type="ECO:0000313" key="1">
    <source>
        <dbReference type="EMBL" id="RHW31840.1"/>
    </source>
</evidence>
<dbReference type="EMBL" id="QWEH01000007">
    <property type="protein sequence ID" value="RHW31840.1"/>
    <property type="molecule type" value="Genomic_DNA"/>
</dbReference>
<sequence>MELVSEYLKRIDPQSKDKEKLFGYINMLIEKKDYSADEIIKLISKDNMRRKLLSEKEDNFYRRRRAFGLDVSSTWFDETSMPDPPPTLQSRGDVFWANELRHDWRNAFVREYLGEWVEDNGTNSDTN</sequence>
<name>A0A417YG92_9BACI</name>
<reference evidence="1 2" key="1">
    <citation type="journal article" date="2007" name="Int. J. Syst. Evol. Microbiol.">
        <title>Oceanobacillus profundus sp. nov., isolated from a deep-sea sediment core.</title>
        <authorList>
            <person name="Kim Y.G."/>
            <person name="Choi D.H."/>
            <person name="Hyun S."/>
            <person name="Cho B.C."/>
        </authorList>
    </citation>
    <scope>NUCLEOTIDE SEQUENCE [LARGE SCALE GENOMIC DNA]</scope>
    <source>
        <strain evidence="1 2">DSM 18246</strain>
    </source>
</reference>